<feature type="domain" description="RNA polymerase beta subunit protrusion" evidence="12">
    <location>
        <begin position="24"/>
        <end position="511"/>
    </location>
</feature>
<keyword evidence="3 6" id="KW-0548">Nucleotidyltransferase</keyword>
<dbReference type="RefSeq" id="WP_369018855.1">
    <property type="nucleotide sequence ID" value="NZ_CP121689.1"/>
</dbReference>
<dbReference type="Gene3D" id="2.40.50.150">
    <property type="match status" value="1"/>
</dbReference>
<evidence type="ECO:0000256" key="5">
    <source>
        <dbReference type="ARBA" id="ARBA00048552"/>
    </source>
</evidence>
<dbReference type="HAMAP" id="MF_01321">
    <property type="entry name" value="RNApol_bact_RpoB"/>
    <property type="match status" value="1"/>
</dbReference>
<dbReference type="Pfam" id="PF10385">
    <property type="entry name" value="RNA_pol_Rpb2_45"/>
    <property type="match status" value="1"/>
</dbReference>
<feature type="domain" description="RNA polymerase Rpb2" evidence="13">
    <location>
        <begin position="526"/>
        <end position="594"/>
    </location>
</feature>
<dbReference type="PROSITE" id="PS01166">
    <property type="entry name" value="RNA_POL_BETA"/>
    <property type="match status" value="1"/>
</dbReference>
<dbReference type="Pfam" id="PF04565">
    <property type="entry name" value="RNA_pol_Rpb2_3"/>
    <property type="match status" value="1"/>
</dbReference>
<evidence type="ECO:0000256" key="8">
    <source>
        <dbReference type="RuleBase" id="RU363031"/>
    </source>
</evidence>
<dbReference type="InterPro" id="IPR007644">
    <property type="entry name" value="RNA_pol_bsu_protrusion"/>
</dbReference>
<comment type="function">
    <text evidence="6 8">DNA-dependent RNA polymerase catalyzes the transcription of DNA into RNA using the four ribonucleoside triphosphates as substrates.</text>
</comment>
<comment type="similarity">
    <text evidence="6 7">Belongs to the RNA polymerase beta chain family.</text>
</comment>
<protein>
    <recommendedName>
        <fullName evidence="6 8">DNA-directed RNA polymerase subunit beta</fullName>
        <shortName evidence="6">RNAP subunit beta</shortName>
        <ecNumber evidence="6 8">2.7.7.6</ecNumber>
    </recommendedName>
    <alternativeName>
        <fullName evidence="6">RNA polymerase subunit beta</fullName>
    </alternativeName>
    <alternativeName>
        <fullName evidence="6">Transcriptase subunit beta</fullName>
    </alternativeName>
</protein>
<keyword evidence="16" id="KW-1185">Reference proteome</keyword>
<feature type="domain" description="RNA polymerase Rpb2" evidence="10">
    <location>
        <begin position="1138"/>
        <end position="1213"/>
    </location>
</feature>
<dbReference type="Pfam" id="PF04560">
    <property type="entry name" value="RNA_pol_Rpb2_7"/>
    <property type="match status" value="1"/>
</dbReference>
<dbReference type="InterPro" id="IPR037033">
    <property type="entry name" value="DNA-dir_RNAP_su2_hyb_sf"/>
</dbReference>
<dbReference type="Gene3D" id="3.90.1100.10">
    <property type="match status" value="2"/>
</dbReference>
<comment type="catalytic activity">
    <reaction evidence="5 6 8">
        <text>RNA(n) + a ribonucleoside 5'-triphosphate = RNA(n+1) + diphosphate</text>
        <dbReference type="Rhea" id="RHEA:21248"/>
        <dbReference type="Rhea" id="RHEA-COMP:14527"/>
        <dbReference type="Rhea" id="RHEA-COMP:17342"/>
        <dbReference type="ChEBI" id="CHEBI:33019"/>
        <dbReference type="ChEBI" id="CHEBI:61557"/>
        <dbReference type="ChEBI" id="CHEBI:140395"/>
        <dbReference type="EC" id="2.7.7.6"/>
    </reaction>
</comment>
<dbReference type="InterPro" id="IPR007641">
    <property type="entry name" value="RNA_pol_Rpb2_7"/>
</dbReference>
<dbReference type="CDD" id="cd00653">
    <property type="entry name" value="RNA_pol_B_RPB2"/>
    <property type="match status" value="1"/>
</dbReference>
<reference evidence="15 16" key="1">
    <citation type="submission" date="2023-03" db="EMBL/GenBank/DDBJ databases">
        <title>Novel Species.</title>
        <authorList>
            <person name="Ma S."/>
        </authorList>
    </citation>
    <scope>NUCLEOTIDE SEQUENCE [LARGE SCALE GENOMIC DNA]</scope>
    <source>
        <strain evidence="15 16">B11</strain>
    </source>
</reference>
<evidence type="ECO:0000256" key="3">
    <source>
        <dbReference type="ARBA" id="ARBA00022695"/>
    </source>
</evidence>
<dbReference type="EC" id="2.7.7.6" evidence="6 8"/>
<accession>A0ABZ2YG44</accession>
<dbReference type="InterPro" id="IPR007645">
    <property type="entry name" value="RNA_pol_Rpb2_3"/>
</dbReference>
<dbReference type="Proteomes" id="UP001461341">
    <property type="component" value="Chromosome"/>
</dbReference>
<dbReference type="InterPro" id="IPR007642">
    <property type="entry name" value="RNA_pol_Rpb2_2"/>
</dbReference>
<dbReference type="InterPro" id="IPR015712">
    <property type="entry name" value="DNA-dir_RNA_pol_su2"/>
</dbReference>
<dbReference type="Pfam" id="PF00562">
    <property type="entry name" value="RNA_pol_Rpb2_6"/>
    <property type="match status" value="1"/>
</dbReference>
<dbReference type="InterPro" id="IPR010243">
    <property type="entry name" value="RNA_pol_bsu_bac"/>
</dbReference>
<dbReference type="Gene3D" id="3.90.1800.10">
    <property type="entry name" value="RNA polymerase alpha subunit dimerisation domain"/>
    <property type="match status" value="1"/>
</dbReference>
<dbReference type="Gene3D" id="2.40.270.10">
    <property type="entry name" value="DNA-directed RNA polymerase, subunit 2, domain 6"/>
    <property type="match status" value="1"/>
</dbReference>
<evidence type="ECO:0000313" key="15">
    <source>
        <dbReference type="EMBL" id="WZL76690.1"/>
    </source>
</evidence>
<feature type="domain" description="RNA polymerase Rpb2" evidence="11">
    <location>
        <begin position="423"/>
        <end position="464"/>
    </location>
</feature>
<dbReference type="InterPro" id="IPR014724">
    <property type="entry name" value="RNA_pol_RPB2_OB-fold"/>
</dbReference>
<dbReference type="Pfam" id="PF04561">
    <property type="entry name" value="RNA_pol_Rpb2_2"/>
    <property type="match status" value="2"/>
</dbReference>
<evidence type="ECO:0000256" key="1">
    <source>
        <dbReference type="ARBA" id="ARBA00022478"/>
    </source>
</evidence>
<dbReference type="Pfam" id="PF04563">
    <property type="entry name" value="RNA_pol_Rpb2_1"/>
    <property type="match status" value="1"/>
</dbReference>
<dbReference type="GO" id="GO:0000428">
    <property type="term" value="C:DNA-directed RNA polymerase complex"/>
    <property type="evidence" value="ECO:0007669"/>
    <property type="project" value="UniProtKB-KW"/>
</dbReference>
<gene>
    <name evidence="6 15" type="primary">rpoB</name>
    <name evidence="15" type="ORF">QBE54_02845</name>
</gene>
<evidence type="ECO:0000259" key="10">
    <source>
        <dbReference type="Pfam" id="PF04560"/>
    </source>
</evidence>
<evidence type="ECO:0000259" key="11">
    <source>
        <dbReference type="Pfam" id="PF04561"/>
    </source>
</evidence>
<sequence length="1241" mass="140628">MSTKYIDRQSFAKLPSSFPLPDFVEIQKESFRWFLQKDVPPEQRKKQGLHEVFMEIFPVQDFTGNLVLEYLGYRVEEPPYSVRECKERGRTYASPLYVRIRLIDRRTGEIKEQDVYMGDLPIMTERGTFVVNGAERVVVTQLIRSPGMFFSKEITQTGKVEYGFKIIPNRGAWLEFGVDPGDIIFVRVDKRRKINAVTLVRALGFSDDEEILALFDYHPFIRRTLERDSTENTKEAVVDIFRRLRPSEPPTEENTRNFIKYLFFDPRHYDLGEVGRYKINNKLKLEERLVGVEELAVAEDVILDLEEHKVIRDFNLIADAYDKERFQVVARVGDRVDRELAQKLEKLNLEYPIEYVKIFNEEGLPVKVYIERDFTEETLSEELEGRILSKDVIDMETGEVFLKAGEELTIESIHYLMRAGVEKVVVKKGRTLTPQDVVGGLRYLLNLIDGIGYDDDIDHLGNRRARPVGELLQNQFRTGLLRVEKVIRERMTIQTDSESITPQSLINIRPVVAAIREFFGSNPLSQFMDQVNPLSELTHKRRLSALGPGGLQRDRAGFEVRDVHYTHYGRMCPIETPEGPNIGLISSLCVYAKVNEFGFLETPYRRVVNGKVTDEVVYLSADEEDRYHIAPCDVEVDAEGRIVGEKAVVRFRGKIVEVPREKVEFMDVSPQQIISASASLIPFLEHNDANRALMGTNMQRQAVPLLRTQPPYVGTGMEYKVAQDSGATVVARNSGIVRKVDASKIEIETDSGLMDVYWLDKFQRSNQSTCINHKPLVRVGDRVEVGQIIADGPCTSMGEISLGRNVLVAFMPWEGENFEDAILISERLVKEDIFTSIHIEEYEVEARDTKLGPEEITRDIPNLGEEALKDLDEEGIIRIGANVKPGDILVGKVTPKGETELTPEERLLRAIFGEKAREVRDTSLRVPHGEYGKVIDVKVFSREAGDELAPGVNKLVKVYVAQKRKITVGDKMAGRHGNKGVIARILPEEDMPFLPDGTPVDIVLNPLGVPSRMNIGQILETHLGWIANRERKFVASPPFDGAKEWEILEALNQSKAVTNTPQEHLFDTRISPDLEILPYAKITLFDGRTGEPFDNEVTVGYIYMMKLAHLVETKIHARSTGPYSLVTQQPLGGKAQFGGQRFGEMEVWALEGYGAAYTLQEMLTVKSDDIMGRVKAYEAIVKGQNVLKPSVPESFKVLVKELQSLALDVRVYDSKKREISLEEIENSDEDAPALGANLKSK</sequence>
<dbReference type="SUPFAM" id="SSF64484">
    <property type="entry name" value="beta and beta-prime subunits of DNA dependent RNA-polymerase"/>
    <property type="match status" value="1"/>
</dbReference>
<evidence type="ECO:0000259" key="14">
    <source>
        <dbReference type="Pfam" id="PF10385"/>
    </source>
</evidence>
<dbReference type="EMBL" id="CP121689">
    <property type="protein sequence ID" value="WZL76690.1"/>
    <property type="molecule type" value="Genomic_DNA"/>
</dbReference>
<evidence type="ECO:0000256" key="2">
    <source>
        <dbReference type="ARBA" id="ARBA00022679"/>
    </source>
</evidence>
<evidence type="ECO:0000313" key="16">
    <source>
        <dbReference type="Proteomes" id="UP001461341"/>
    </source>
</evidence>
<dbReference type="Gene3D" id="2.30.150.10">
    <property type="entry name" value="DNA-directed RNA polymerase, beta subunit, external 1 domain"/>
    <property type="match status" value="1"/>
</dbReference>
<keyword evidence="4 6" id="KW-0804">Transcription</keyword>
<dbReference type="InterPro" id="IPR019462">
    <property type="entry name" value="DNA-dir_RNA_pol_bsu_external_1"/>
</dbReference>
<dbReference type="InterPro" id="IPR007121">
    <property type="entry name" value="RNA_pol_bsu_CS"/>
</dbReference>
<evidence type="ECO:0000256" key="4">
    <source>
        <dbReference type="ARBA" id="ARBA00023163"/>
    </source>
</evidence>
<evidence type="ECO:0000259" key="12">
    <source>
        <dbReference type="Pfam" id="PF04563"/>
    </source>
</evidence>
<feature type="domain" description="DNA-directed RNA polymerase beta subunit external 1" evidence="14">
    <location>
        <begin position="604"/>
        <end position="669"/>
    </location>
</feature>
<evidence type="ECO:0000256" key="6">
    <source>
        <dbReference type="HAMAP-Rule" id="MF_01321"/>
    </source>
</evidence>
<evidence type="ECO:0000256" key="7">
    <source>
        <dbReference type="RuleBase" id="RU000434"/>
    </source>
</evidence>
<dbReference type="NCBIfam" id="NF001616">
    <property type="entry name" value="PRK00405.1"/>
    <property type="match status" value="1"/>
</dbReference>
<proteinExistence type="inferred from homology"/>
<dbReference type="PANTHER" id="PTHR20856">
    <property type="entry name" value="DNA-DIRECTED RNA POLYMERASE I SUBUNIT 2"/>
    <property type="match status" value="1"/>
</dbReference>
<comment type="subunit">
    <text evidence="6 8">The RNAP catalytic core consists of 2 alpha, 1 beta, 1 beta' and 1 omega subunit. When a sigma factor is associated with the core the holoenzyme is formed, which can initiate transcription.</text>
</comment>
<organism evidence="15 16">
    <name type="scientific">Thermatribacter velox</name>
    <dbReference type="NCBI Taxonomy" id="3039681"/>
    <lineage>
        <taxon>Bacteria</taxon>
        <taxon>Pseudomonadati</taxon>
        <taxon>Atribacterota</taxon>
        <taxon>Atribacteria</taxon>
        <taxon>Atribacterales</taxon>
        <taxon>Thermatribacteraceae</taxon>
        <taxon>Thermatribacter</taxon>
    </lineage>
</organism>
<feature type="domain" description="RNA polymerase Rpb2" evidence="11">
    <location>
        <begin position="144"/>
        <end position="288"/>
    </location>
</feature>
<keyword evidence="1 6" id="KW-0240">DNA-directed RNA polymerase</keyword>
<evidence type="ECO:0000259" key="9">
    <source>
        <dbReference type="Pfam" id="PF00562"/>
    </source>
</evidence>
<dbReference type="InterPro" id="IPR007120">
    <property type="entry name" value="DNA-dir_RNAP_su2_dom"/>
</dbReference>
<feature type="domain" description="DNA-directed RNA polymerase subunit 2 hybrid-binding" evidence="9">
    <location>
        <begin position="730"/>
        <end position="1136"/>
    </location>
</feature>
<evidence type="ECO:0000259" key="13">
    <source>
        <dbReference type="Pfam" id="PF04565"/>
    </source>
</evidence>
<dbReference type="InterPro" id="IPR042107">
    <property type="entry name" value="DNA-dir_RNA_pol_bsu_ext_1_sf"/>
</dbReference>
<dbReference type="GO" id="GO:0003899">
    <property type="term" value="F:DNA-directed RNA polymerase activity"/>
    <property type="evidence" value="ECO:0007669"/>
    <property type="project" value="UniProtKB-EC"/>
</dbReference>
<dbReference type="NCBIfam" id="TIGR02013">
    <property type="entry name" value="rpoB"/>
    <property type="match status" value="1"/>
</dbReference>
<dbReference type="Gene3D" id="2.40.50.100">
    <property type="match status" value="1"/>
</dbReference>
<keyword evidence="2 6" id="KW-0808">Transferase</keyword>
<name>A0ABZ2YG44_9BACT</name>